<comment type="subcellular location">
    <subcellularLocation>
        <location evidence="1">Periplasm</location>
    </subcellularLocation>
</comment>
<dbReference type="InterPro" id="IPR006059">
    <property type="entry name" value="SBP"/>
</dbReference>
<dbReference type="RefSeq" id="WP_127187541.1">
    <property type="nucleotide sequence ID" value="NZ_RZNJ01000002.1"/>
</dbReference>
<dbReference type="InterPro" id="IPR050490">
    <property type="entry name" value="Bact_solute-bd_prot1"/>
</dbReference>
<feature type="signal peptide" evidence="4">
    <location>
        <begin position="1"/>
        <end position="25"/>
    </location>
</feature>
<dbReference type="OrthoDB" id="5897001at2"/>
<evidence type="ECO:0000313" key="5">
    <source>
        <dbReference type="EMBL" id="RUT32584.1"/>
    </source>
</evidence>
<proteinExistence type="inferred from homology"/>
<keyword evidence="3" id="KW-0574">Periplasm</keyword>
<dbReference type="EMBL" id="RZNJ01000002">
    <property type="protein sequence ID" value="RUT32584.1"/>
    <property type="molecule type" value="Genomic_DNA"/>
</dbReference>
<evidence type="ECO:0000256" key="4">
    <source>
        <dbReference type="SAM" id="SignalP"/>
    </source>
</evidence>
<dbReference type="PANTHER" id="PTHR43649">
    <property type="entry name" value="ARABINOSE-BINDING PROTEIN-RELATED"/>
    <property type="match status" value="1"/>
</dbReference>
<evidence type="ECO:0000313" key="6">
    <source>
        <dbReference type="Proteomes" id="UP000281547"/>
    </source>
</evidence>
<dbReference type="Pfam" id="PF01547">
    <property type="entry name" value="SBP_bac_1"/>
    <property type="match status" value="1"/>
</dbReference>
<feature type="chain" id="PRO_5019461209" evidence="4">
    <location>
        <begin position="26"/>
        <end position="427"/>
    </location>
</feature>
<comment type="caution">
    <text evidence="5">The sequence shown here is derived from an EMBL/GenBank/DDBJ whole genome shotgun (WGS) entry which is preliminary data.</text>
</comment>
<keyword evidence="6" id="KW-1185">Reference proteome</keyword>
<dbReference type="CDD" id="cd13585">
    <property type="entry name" value="PBP2_TMBP_like"/>
    <property type="match status" value="1"/>
</dbReference>
<name>A0A433XF05_9HYPH</name>
<dbReference type="Gene3D" id="3.40.190.10">
    <property type="entry name" value="Periplasmic binding protein-like II"/>
    <property type="match status" value="1"/>
</dbReference>
<dbReference type="AlphaFoldDB" id="A0A433XF05"/>
<evidence type="ECO:0000256" key="1">
    <source>
        <dbReference type="ARBA" id="ARBA00004418"/>
    </source>
</evidence>
<accession>A0A433XF05</accession>
<dbReference type="PANTHER" id="PTHR43649:SF12">
    <property type="entry name" value="DIACETYLCHITOBIOSE BINDING PROTEIN DASA"/>
    <property type="match status" value="1"/>
</dbReference>
<organism evidence="5 6">
    <name type="scientific">Arsenicitalea aurantiaca</name>
    <dbReference type="NCBI Taxonomy" id="1783274"/>
    <lineage>
        <taxon>Bacteria</taxon>
        <taxon>Pseudomonadati</taxon>
        <taxon>Pseudomonadota</taxon>
        <taxon>Alphaproteobacteria</taxon>
        <taxon>Hyphomicrobiales</taxon>
        <taxon>Devosiaceae</taxon>
        <taxon>Arsenicitalea</taxon>
    </lineage>
</organism>
<sequence length="427" mass="47076">MDRRHFLILSSTIALVAGVPGLALAQPASDITATLNVFRPATDTDIQLTEAAMARFAERYPNVTINPQYVPTNPWGEYINQMMNSLGGNSSPDIVMMATEGVSTLGSRNVVRDIMPFVEGDPEGQALFEGIEPNLLNGLRYGEMLGYVPNEWNTVVNYYNTAMFEEAGLETPPADWDWDQFLETAKALTKTDASGNVTQYGYFVPGGQFGLNPWFLNNGTDRLTPDGRESNVRDPAFRETLEFLHSLIFEHKVSPTFVRNDYGHGPFIAGQVAMFSGTHGRIPEMISAGFDTVAVQYFPRKTDQVAIMGVGGFGITEASQNPELAWEFVKELTGTENSEALADLMRALPPQRAAATSAEYVAFPANSEIFYGSAPIARSITQPPNFAEVEAIVMRHIEAYLTGNREIDETIDALDTELSRAMSRVRW</sequence>
<keyword evidence="4" id="KW-0732">Signal</keyword>
<reference evidence="5 6" key="1">
    <citation type="journal article" date="2016" name="Int. J. Syst. Evol. Microbiol.">
        <title>Arsenicitalea aurantiaca gen. nov., sp. nov., a new member of the family Hyphomicrobiaceae, isolated from high-arsenic sediment.</title>
        <authorList>
            <person name="Mu Y."/>
            <person name="Zhou L."/>
            <person name="Zeng X.C."/>
            <person name="Liu L."/>
            <person name="Pan Y."/>
            <person name="Chen X."/>
            <person name="Wang J."/>
            <person name="Li S."/>
            <person name="Li W.J."/>
            <person name="Wang Y."/>
        </authorList>
    </citation>
    <scope>NUCLEOTIDE SEQUENCE [LARGE SCALE GENOMIC DNA]</scope>
    <source>
        <strain evidence="5 6">42-50</strain>
    </source>
</reference>
<evidence type="ECO:0000256" key="2">
    <source>
        <dbReference type="ARBA" id="ARBA00008520"/>
    </source>
</evidence>
<gene>
    <name evidence="5" type="ORF">EMQ25_05365</name>
</gene>
<comment type="similarity">
    <text evidence="2">Belongs to the bacterial solute-binding protein 1 family.</text>
</comment>
<dbReference type="Proteomes" id="UP000281547">
    <property type="component" value="Unassembled WGS sequence"/>
</dbReference>
<evidence type="ECO:0000256" key="3">
    <source>
        <dbReference type="ARBA" id="ARBA00022764"/>
    </source>
</evidence>
<protein>
    <submittedName>
        <fullName evidence="5">Sugar ABC transporter substrate-binding protein</fullName>
    </submittedName>
</protein>
<dbReference type="SUPFAM" id="SSF53850">
    <property type="entry name" value="Periplasmic binding protein-like II"/>
    <property type="match status" value="1"/>
</dbReference>
<dbReference type="GO" id="GO:0042597">
    <property type="term" value="C:periplasmic space"/>
    <property type="evidence" value="ECO:0007669"/>
    <property type="project" value="UniProtKB-SubCell"/>
</dbReference>